<name>A0A1G7E1Y2_9BACL</name>
<dbReference type="SUPFAM" id="SSF48498">
    <property type="entry name" value="Tetracyclin repressor-like, C-terminal domain"/>
    <property type="match status" value="1"/>
</dbReference>
<evidence type="ECO:0000256" key="2">
    <source>
        <dbReference type="ARBA" id="ARBA00023125"/>
    </source>
</evidence>
<dbReference type="OrthoDB" id="9814200at2"/>
<keyword evidence="7" id="KW-1185">Reference proteome</keyword>
<keyword evidence="3" id="KW-0804">Transcription</keyword>
<dbReference type="SUPFAM" id="SSF46689">
    <property type="entry name" value="Homeodomain-like"/>
    <property type="match status" value="1"/>
</dbReference>
<dbReference type="InterPro" id="IPR009057">
    <property type="entry name" value="Homeodomain-like_sf"/>
</dbReference>
<dbReference type="Pfam" id="PF00440">
    <property type="entry name" value="TetR_N"/>
    <property type="match status" value="1"/>
</dbReference>
<dbReference type="InterPro" id="IPR036271">
    <property type="entry name" value="Tet_transcr_reg_TetR-rel_C_sf"/>
</dbReference>
<accession>A0A1G7E1Y2</accession>
<evidence type="ECO:0000313" key="7">
    <source>
        <dbReference type="Proteomes" id="UP000198972"/>
    </source>
</evidence>
<protein>
    <submittedName>
        <fullName evidence="6">DNA-binding transcriptional regulator, AcrR family</fullName>
    </submittedName>
</protein>
<feature type="DNA-binding region" description="H-T-H motif" evidence="4">
    <location>
        <begin position="25"/>
        <end position="44"/>
    </location>
</feature>
<evidence type="ECO:0000259" key="5">
    <source>
        <dbReference type="PROSITE" id="PS50977"/>
    </source>
</evidence>
<dbReference type="STRING" id="670482.SAMN04488542_1019"/>
<dbReference type="RefSeq" id="WP_091225681.1">
    <property type="nucleotide sequence ID" value="NZ_FNBG01000001.1"/>
</dbReference>
<dbReference type="GO" id="GO:0003677">
    <property type="term" value="F:DNA binding"/>
    <property type="evidence" value="ECO:0007669"/>
    <property type="project" value="UniProtKB-UniRule"/>
</dbReference>
<gene>
    <name evidence="6" type="ORF">SAMN04488542_1019</name>
</gene>
<sequence length="215" mass="25264">MADTKENILHTALHLFARDGYEAVSVSAIAGELGMTKGALYKHYKNKKDIFDNIVERIYQIDIERAKKYEVPEETFDKSPSTYRNTTVDKIKVFIEAQFRFWTEDEFASNFRKMLTLEQYRNPEIMELYQKCLVSGPVSYMEDLFRELIEQGIWNKSSPKQLALEFYAPFYLLVSMSDTMPDKKEAAKLLAAHIEWSIEKNAAPQKQKEYEQWKK</sequence>
<feature type="domain" description="HTH tetR-type" evidence="5">
    <location>
        <begin position="2"/>
        <end position="62"/>
    </location>
</feature>
<dbReference type="PRINTS" id="PR00455">
    <property type="entry name" value="HTHTETR"/>
</dbReference>
<dbReference type="AlphaFoldDB" id="A0A1G7E1Y2"/>
<dbReference type="Gene3D" id="1.10.357.10">
    <property type="entry name" value="Tetracycline Repressor, domain 2"/>
    <property type="match status" value="1"/>
</dbReference>
<organism evidence="6 7">
    <name type="scientific">Fontibacillus panacisegetis</name>
    <dbReference type="NCBI Taxonomy" id="670482"/>
    <lineage>
        <taxon>Bacteria</taxon>
        <taxon>Bacillati</taxon>
        <taxon>Bacillota</taxon>
        <taxon>Bacilli</taxon>
        <taxon>Bacillales</taxon>
        <taxon>Paenibacillaceae</taxon>
        <taxon>Fontibacillus</taxon>
    </lineage>
</organism>
<evidence type="ECO:0000256" key="3">
    <source>
        <dbReference type="ARBA" id="ARBA00023163"/>
    </source>
</evidence>
<dbReference type="EMBL" id="FNBG01000001">
    <property type="protein sequence ID" value="SDE57723.1"/>
    <property type="molecule type" value="Genomic_DNA"/>
</dbReference>
<dbReference type="PANTHER" id="PTHR47506">
    <property type="entry name" value="TRANSCRIPTIONAL REGULATORY PROTEIN"/>
    <property type="match status" value="1"/>
</dbReference>
<keyword evidence="1" id="KW-0805">Transcription regulation</keyword>
<evidence type="ECO:0000256" key="4">
    <source>
        <dbReference type="PROSITE-ProRule" id="PRU00335"/>
    </source>
</evidence>
<proteinExistence type="predicted"/>
<dbReference type="PANTHER" id="PTHR47506:SF6">
    <property type="entry name" value="HTH-TYPE TRANSCRIPTIONAL REPRESSOR NEMR"/>
    <property type="match status" value="1"/>
</dbReference>
<dbReference type="InterPro" id="IPR001647">
    <property type="entry name" value="HTH_TetR"/>
</dbReference>
<reference evidence="6 7" key="1">
    <citation type="submission" date="2016-10" db="EMBL/GenBank/DDBJ databases">
        <authorList>
            <person name="de Groot N.N."/>
        </authorList>
    </citation>
    <scope>NUCLEOTIDE SEQUENCE [LARGE SCALE GENOMIC DNA]</scope>
    <source>
        <strain evidence="6 7">DSM 28129</strain>
    </source>
</reference>
<dbReference type="Proteomes" id="UP000198972">
    <property type="component" value="Unassembled WGS sequence"/>
</dbReference>
<keyword evidence="2 4" id="KW-0238">DNA-binding</keyword>
<evidence type="ECO:0000313" key="6">
    <source>
        <dbReference type="EMBL" id="SDE57723.1"/>
    </source>
</evidence>
<evidence type="ECO:0000256" key="1">
    <source>
        <dbReference type="ARBA" id="ARBA00023015"/>
    </source>
</evidence>
<dbReference type="PROSITE" id="PS50977">
    <property type="entry name" value="HTH_TETR_2"/>
    <property type="match status" value="1"/>
</dbReference>